<evidence type="ECO:0000313" key="3">
    <source>
        <dbReference type="EMBL" id="MFC3847811.1"/>
    </source>
</evidence>
<reference evidence="4" key="1">
    <citation type="journal article" date="2019" name="Int. J. Syst. Evol. Microbiol.">
        <title>The Global Catalogue of Microorganisms (GCM) 10K type strain sequencing project: providing services to taxonomists for standard genome sequencing and annotation.</title>
        <authorList>
            <consortium name="The Broad Institute Genomics Platform"/>
            <consortium name="The Broad Institute Genome Sequencing Center for Infectious Disease"/>
            <person name="Wu L."/>
            <person name="Ma J."/>
        </authorList>
    </citation>
    <scope>NUCLEOTIDE SEQUENCE [LARGE SCALE GENOMIC DNA]</scope>
    <source>
        <strain evidence="4">CCUG 53816</strain>
    </source>
</reference>
<comment type="caution">
    <text evidence="3">The sequence shown here is derived from an EMBL/GenBank/DDBJ whole genome shotgun (WGS) entry which is preliminary data.</text>
</comment>
<keyword evidence="1" id="KW-1133">Transmembrane helix</keyword>
<keyword evidence="1" id="KW-0812">Transmembrane</keyword>
<dbReference type="Pfam" id="PF13116">
    <property type="entry name" value="YhdP"/>
    <property type="match status" value="1"/>
</dbReference>
<sequence>MIKTISKKMFRLMVLGGVLGTLLLGVWLVLKSGISIPSIHLGKVHIEGLYLKLDNKFVLDVKRLDISALLNSKPKKAPPRIDDVVQGIKYSILALSYFQKLTVQEIVLNASTKAHVLFDGSTYEVAFPGIEVKFLLENSQQLRLKLLHCILAPYHIRALGHASYDNHSKQLSFALELFPLNDVPHLRKSKLIVRAQGLSDFSTLALKLSTNEIRHLDFLRPYFSQGSHPVVQAWLFDNIEFSSVRIDTAKAMLDLKDKQLLKTLLDRVSAQAIVKDARVRFQSKLAPIVAKEVALELKDRALIIAPKNVFYETMPLENSRVQISNLGKGSYLSADIKIAPSLSFKSTKKLLQAYNITLPIEKFNTLLSADLLLGVQFIPKAHALISVQGSIIAQQGTFLLYGTPLFTQQASIALDITPEHNNVFVDTLHTRYHNIADVDTRLMLDFTQKRIFGTMGVHKLQINTNNAINIQPFSPHRSTIKKPPPAINITHLPNILAQGKQVLEQYILASIKAQNKEVFSQDVIYATSTTLPNLEFNLDFSTPHAPSINLGSLGVEGRLKEGVYSLEVKDLRKLFPISPLLRYFGIKKGTLSASTADFKNIEFVGIIKHAFPLYHRDGKRLDTLSFLGTCKPDSMEIFTHDGAIMGKIKDKQKIFFFNDINFNLDEFLDSKIPFVKELLAPSAHRLTKAQIRDENVFIRAKQSYEKRHHITPISTIISASNITITLKSFPLSLENIRLIMRDGQVSIDGAYHHAMLNADIIHGDVIIKANNFSGDYLNLALQSVISKNIIGGGLYSLTGIYRDQVFNGELRMQNTTIKNFKVLQNIVNIINTIPSLIVFRNPRLGAHGYEIAKGRVLFGVSADYLGLEHIQLSGTTLDVDGNGIIAFSTKKVDLSLDISTIKGFSNVINKIPIVNYLILGNRGKISTHVQVGKTLDNPSIKVTLAKDIAQAPFKILRRIFTPIDIIIEEIKKGLADHDTPRLPEGSTLHNP</sequence>
<organism evidence="3 4">
    <name type="scientific">Helicobacter baculiformis</name>
    <dbReference type="NCBI Taxonomy" id="427351"/>
    <lineage>
        <taxon>Bacteria</taxon>
        <taxon>Pseudomonadati</taxon>
        <taxon>Campylobacterota</taxon>
        <taxon>Epsilonproteobacteria</taxon>
        <taxon>Campylobacterales</taxon>
        <taxon>Helicobacteraceae</taxon>
        <taxon>Helicobacter</taxon>
    </lineage>
</organism>
<name>A0ABV7ZI73_9HELI</name>
<dbReference type="EMBL" id="JBHRZO010000021">
    <property type="protein sequence ID" value="MFC3847811.1"/>
    <property type="molecule type" value="Genomic_DNA"/>
</dbReference>
<feature type="domain" description="YhdP central" evidence="2">
    <location>
        <begin position="685"/>
        <end position="940"/>
    </location>
</feature>
<evidence type="ECO:0000313" key="4">
    <source>
        <dbReference type="Proteomes" id="UP001595783"/>
    </source>
</evidence>
<keyword evidence="4" id="KW-1185">Reference proteome</keyword>
<dbReference type="InterPro" id="IPR025263">
    <property type="entry name" value="YhdP_central"/>
</dbReference>
<gene>
    <name evidence="3" type="ORF">ACFOPX_04585</name>
</gene>
<accession>A0ABV7ZI73</accession>
<dbReference type="RefSeq" id="WP_199767637.1">
    <property type="nucleotide sequence ID" value="NZ_FZMF01000023.1"/>
</dbReference>
<protein>
    <submittedName>
        <fullName evidence="3">AsmA-like C-terminal domain-containing protein</fullName>
    </submittedName>
</protein>
<evidence type="ECO:0000259" key="2">
    <source>
        <dbReference type="Pfam" id="PF13116"/>
    </source>
</evidence>
<feature type="transmembrane region" description="Helical" evidence="1">
    <location>
        <begin position="12"/>
        <end position="30"/>
    </location>
</feature>
<proteinExistence type="predicted"/>
<keyword evidence="1" id="KW-0472">Membrane</keyword>
<evidence type="ECO:0000256" key="1">
    <source>
        <dbReference type="SAM" id="Phobius"/>
    </source>
</evidence>
<dbReference type="Proteomes" id="UP001595783">
    <property type="component" value="Unassembled WGS sequence"/>
</dbReference>